<name>A0A2M4B3B5_9DIPT</name>
<proteinExistence type="predicted"/>
<dbReference type="AlphaFoldDB" id="A0A2M4B3B5"/>
<reference evidence="1" key="1">
    <citation type="submission" date="2018-01" db="EMBL/GenBank/DDBJ databases">
        <title>An insight into the sialome of Amazonian anophelines.</title>
        <authorList>
            <person name="Ribeiro J.M."/>
            <person name="Scarpassa V."/>
            <person name="Calvo E."/>
        </authorList>
    </citation>
    <scope>NUCLEOTIDE SEQUENCE</scope>
    <source>
        <tissue evidence="1">Salivary glands</tissue>
    </source>
</reference>
<organism evidence="1">
    <name type="scientific">Anopheles triannulatus</name>
    <dbReference type="NCBI Taxonomy" id="58253"/>
    <lineage>
        <taxon>Eukaryota</taxon>
        <taxon>Metazoa</taxon>
        <taxon>Ecdysozoa</taxon>
        <taxon>Arthropoda</taxon>
        <taxon>Hexapoda</taxon>
        <taxon>Insecta</taxon>
        <taxon>Pterygota</taxon>
        <taxon>Neoptera</taxon>
        <taxon>Endopterygota</taxon>
        <taxon>Diptera</taxon>
        <taxon>Nematocera</taxon>
        <taxon>Culicoidea</taxon>
        <taxon>Culicidae</taxon>
        <taxon>Anophelinae</taxon>
        <taxon>Anopheles</taxon>
    </lineage>
</organism>
<evidence type="ECO:0000313" key="1">
    <source>
        <dbReference type="EMBL" id="MBW47531.1"/>
    </source>
</evidence>
<protein>
    <submittedName>
        <fullName evidence="1">Putative secreted protein</fullName>
    </submittedName>
</protein>
<sequence>MFLWNPRFFLVFPSCRAVKYSSVIRFFFGLPSGIDMQTNECGGAVQTLIAASVPPNEHKSLPSFAPCGQCRWFT</sequence>
<dbReference type="EMBL" id="GGFK01014210">
    <property type="protein sequence ID" value="MBW47531.1"/>
    <property type="molecule type" value="Transcribed_RNA"/>
</dbReference>
<accession>A0A2M4B3B5</accession>